<keyword evidence="3" id="KW-1185">Reference proteome</keyword>
<dbReference type="Pfam" id="PF00078">
    <property type="entry name" value="RVT_1"/>
    <property type="match status" value="1"/>
</dbReference>
<dbReference type="InterPro" id="IPR043502">
    <property type="entry name" value="DNA/RNA_pol_sf"/>
</dbReference>
<dbReference type="Proteomes" id="UP001162480">
    <property type="component" value="Chromosome 3"/>
</dbReference>
<dbReference type="SUPFAM" id="SSF56672">
    <property type="entry name" value="DNA/RNA polymerases"/>
    <property type="match status" value="1"/>
</dbReference>
<dbReference type="AlphaFoldDB" id="A0AA36F2J1"/>
<sequence length="219" mass="24771">MDMIFTARQMQEKYYEKNMDLVQVFIDLTKVFDTVNMAFLWKLLDTFGCPVHLVSIINHFMETWVNVGGGMAGPIPLENGVKQGDILAPTLFSLYFATAFTHAFAKVSSLRIYVRYRSPDYLFILRLFAANSKVLLSIIRNFLYAYDCDLVTHTADDMQIPMNCISASCKAFGLSISLDKTVVMFQPTPGNPYVEPAILVEGTILKHFDITRGLFGYNS</sequence>
<organism evidence="2 3">
    <name type="scientific">Octopus vulgaris</name>
    <name type="common">Common octopus</name>
    <dbReference type="NCBI Taxonomy" id="6645"/>
    <lineage>
        <taxon>Eukaryota</taxon>
        <taxon>Metazoa</taxon>
        <taxon>Spiralia</taxon>
        <taxon>Lophotrochozoa</taxon>
        <taxon>Mollusca</taxon>
        <taxon>Cephalopoda</taxon>
        <taxon>Coleoidea</taxon>
        <taxon>Octopodiformes</taxon>
        <taxon>Octopoda</taxon>
        <taxon>Incirrata</taxon>
        <taxon>Octopodidae</taxon>
        <taxon>Octopus</taxon>
    </lineage>
</organism>
<name>A0AA36F2J1_OCTVU</name>
<dbReference type="PANTHER" id="PTHR47027:SF20">
    <property type="entry name" value="REVERSE TRANSCRIPTASE-LIKE PROTEIN WITH RNA-DIRECTED DNA POLYMERASE DOMAIN"/>
    <property type="match status" value="1"/>
</dbReference>
<proteinExistence type="predicted"/>
<evidence type="ECO:0000259" key="1">
    <source>
        <dbReference type="PROSITE" id="PS50878"/>
    </source>
</evidence>
<protein>
    <recommendedName>
        <fullName evidence="1">Reverse transcriptase domain-containing protein</fullName>
    </recommendedName>
</protein>
<feature type="domain" description="Reverse transcriptase" evidence="1">
    <location>
        <begin position="1"/>
        <end position="205"/>
    </location>
</feature>
<dbReference type="InterPro" id="IPR000477">
    <property type="entry name" value="RT_dom"/>
</dbReference>
<dbReference type="PROSITE" id="PS50878">
    <property type="entry name" value="RT_POL"/>
    <property type="match status" value="1"/>
</dbReference>
<accession>A0AA36F2J1</accession>
<evidence type="ECO:0000313" key="2">
    <source>
        <dbReference type="EMBL" id="CAI9720338.1"/>
    </source>
</evidence>
<gene>
    <name evidence="2" type="ORF">OCTVUL_1B004336</name>
</gene>
<reference evidence="2" key="1">
    <citation type="submission" date="2023-08" db="EMBL/GenBank/DDBJ databases">
        <authorList>
            <person name="Alioto T."/>
            <person name="Alioto T."/>
            <person name="Gomez Garrido J."/>
        </authorList>
    </citation>
    <scope>NUCLEOTIDE SEQUENCE</scope>
</reference>
<evidence type="ECO:0000313" key="3">
    <source>
        <dbReference type="Proteomes" id="UP001162480"/>
    </source>
</evidence>
<dbReference type="EMBL" id="OX597816">
    <property type="protein sequence ID" value="CAI9720338.1"/>
    <property type="molecule type" value="Genomic_DNA"/>
</dbReference>
<dbReference type="PANTHER" id="PTHR47027">
    <property type="entry name" value="REVERSE TRANSCRIPTASE DOMAIN-CONTAINING PROTEIN"/>
    <property type="match status" value="1"/>
</dbReference>